<protein>
    <submittedName>
        <fullName evidence="2">HDOD domain-containing protein</fullName>
    </submittedName>
</protein>
<dbReference type="KEGG" id="cfon:HZU75_07970"/>
<keyword evidence="3" id="KW-1185">Reference proteome</keyword>
<dbReference type="PANTHER" id="PTHR33525">
    <property type="match status" value="1"/>
</dbReference>
<organism evidence="2 3">
    <name type="scientific">Chitinibacter fontanus</name>
    <dbReference type="NCBI Taxonomy" id="1737446"/>
    <lineage>
        <taxon>Bacteria</taxon>
        <taxon>Pseudomonadati</taxon>
        <taxon>Pseudomonadota</taxon>
        <taxon>Betaproteobacteria</taxon>
        <taxon>Neisseriales</taxon>
        <taxon>Chitinibacteraceae</taxon>
        <taxon>Chitinibacter</taxon>
    </lineage>
</organism>
<dbReference type="Gene3D" id="1.10.3210.10">
    <property type="entry name" value="Hypothetical protein af1432"/>
    <property type="match status" value="1"/>
</dbReference>
<evidence type="ECO:0000313" key="3">
    <source>
        <dbReference type="Proteomes" id="UP000510822"/>
    </source>
</evidence>
<dbReference type="Proteomes" id="UP000510822">
    <property type="component" value="Chromosome"/>
</dbReference>
<dbReference type="EMBL" id="CP058952">
    <property type="protein sequence ID" value="QLI81467.1"/>
    <property type="molecule type" value="Genomic_DNA"/>
</dbReference>
<evidence type="ECO:0000259" key="1">
    <source>
        <dbReference type="PROSITE" id="PS51833"/>
    </source>
</evidence>
<gene>
    <name evidence="2" type="ORF">HZU75_07970</name>
</gene>
<proteinExistence type="predicted"/>
<dbReference type="AlphaFoldDB" id="A0A7D5ZGM4"/>
<dbReference type="Pfam" id="PF08668">
    <property type="entry name" value="HDOD"/>
    <property type="match status" value="1"/>
</dbReference>
<dbReference type="RefSeq" id="WP_180308593.1">
    <property type="nucleotide sequence ID" value="NZ_CP058952.1"/>
</dbReference>
<dbReference type="PROSITE" id="PS51833">
    <property type="entry name" value="HDOD"/>
    <property type="match status" value="1"/>
</dbReference>
<dbReference type="InterPro" id="IPR052340">
    <property type="entry name" value="RNase_Y/CdgJ"/>
</dbReference>
<reference evidence="2 3" key="1">
    <citation type="journal article" date="2016" name="Int. J. Syst. Evol. Microbiol.">
        <title>Chitinibacter fontanus sp. nov., isolated from a spring.</title>
        <authorList>
            <person name="Sheu S.Y."/>
            <person name="Li Y.S."/>
            <person name="Young C.C."/>
            <person name="Chen W.M."/>
        </authorList>
    </citation>
    <scope>NUCLEOTIDE SEQUENCE [LARGE SCALE GENOMIC DNA]</scope>
    <source>
        <strain evidence="2 3">STM-7</strain>
    </source>
</reference>
<name>A0A7D5ZGM4_9NEIS</name>
<dbReference type="SUPFAM" id="SSF109604">
    <property type="entry name" value="HD-domain/PDEase-like"/>
    <property type="match status" value="1"/>
</dbReference>
<evidence type="ECO:0000313" key="2">
    <source>
        <dbReference type="EMBL" id="QLI81467.1"/>
    </source>
</evidence>
<sequence>MQLLQLSPLWNQDHHWKATLARGSISQLQYLHDLLHEQTTATPWPQLIDAQLARPAWPLLSPVADNELVLEINRQEDWLRVPPHAYACGGWFAQGGVAQSAPAKPELLELIALVAADAETHVLERVFSRAPDLTFRLLRLVNSVGMRSRVEIGSIRHAITVLGRAQLQRWVQLLMYAEQFGDSASMAPLLLAALFRARRLESWAEHGWLNASPESAFLLGMLSLLDRLFQKPLPELIASLPLNEKMSTALLHNEGVLGEALMQTVFMETYCDDTRWSVRPLHAEAIWVKSELEVHRWVVSLAESFHQ</sequence>
<feature type="domain" description="HDOD" evidence="1">
    <location>
        <begin position="97"/>
        <end position="292"/>
    </location>
</feature>
<dbReference type="InterPro" id="IPR013976">
    <property type="entry name" value="HDOD"/>
</dbReference>
<dbReference type="PANTHER" id="PTHR33525:SF4">
    <property type="entry name" value="CYCLIC DI-GMP PHOSPHODIESTERASE CDGJ"/>
    <property type="match status" value="1"/>
</dbReference>
<accession>A0A7D5ZGM4</accession>